<dbReference type="InterPro" id="IPR005526">
    <property type="entry name" value="Septum_form_inhib_MinC_C"/>
</dbReference>
<dbReference type="GO" id="GO:1901891">
    <property type="term" value="P:regulation of cell septum assembly"/>
    <property type="evidence" value="ECO:0007669"/>
    <property type="project" value="InterPro"/>
</dbReference>
<evidence type="ECO:0000256" key="3">
    <source>
        <dbReference type="ARBA" id="ARBA00023210"/>
    </source>
</evidence>
<dbReference type="PANTHER" id="PTHR34108">
    <property type="entry name" value="SEPTUM SITE-DETERMINING PROTEIN MINC"/>
    <property type="match status" value="1"/>
</dbReference>
<keyword evidence="4 7" id="KW-0131">Cell cycle</keyword>
<dbReference type="GO" id="GO:0051302">
    <property type="term" value="P:regulation of cell division"/>
    <property type="evidence" value="ECO:0007669"/>
    <property type="project" value="InterPro"/>
</dbReference>
<dbReference type="Gene3D" id="2.160.20.70">
    <property type="match status" value="1"/>
</dbReference>
<dbReference type="HAMAP" id="MF_00267">
    <property type="entry name" value="MinC"/>
    <property type="match status" value="1"/>
</dbReference>
<evidence type="ECO:0000259" key="9">
    <source>
        <dbReference type="Pfam" id="PF05209"/>
    </source>
</evidence>
<dbReference type="GO" id="GO:0000902">
    <property type="term" value="P:cell morphogenesis"/>
    <property type="evidence" value="ECO:0007669"/>
    <property type="project" value="InterPro"/>
</dbReference>
<proteinExistence type="inferred from homology"/>
<comment type="caution">
    <text evidence="10">The sequence shown here is derived from an EMBL/GenBank/DDBJ whole genome shotgun (WGS) entry which is preliminary data.</text>
</comment>
<comment type="subunit">
    <text evidence="6 7">Interacts with MinD and FtsZ.</text>
</comment>
<organism evidence="10 11">
    <name type="scientific">Candidatus Desulfolinea nitratireducens</name>
    <dbReference type="NCBI Taxonomy" id="2841698"/>
    <lineage>
        <taxon>Bacteria</taxon>
        <taxon>Bacillati</taxon>
        <taxon>Chloroflexota</taxon>
        <taxon>Anaerolineae</taxon>
        <taxon>Anaerolineales</taxon>
        <taxon>Anaerolineales incertae sedis</taxon>
        <taxon>Candidatus Desulfolinea</taxon>
    </lineage>
</organism>
<keyword evidence="3 7" id="KW-0717">Septation</keyword>
<dbReference type="InterPro" id="IPR036145">
    <property type="entry name" value="MinC_C_sf"/>
</dbReference>
<dbReference type="EMBL" id="JACNJN010000054">
    <property type="protein sequence ID" value="MBC8334211.1"/>
    <property type="molecule type" value="Genomic_DNA"/>
</dbReference>
<evidence type="ECO:0000256" key="7">
    <source>
        <dbReference type="HAMAP-Rule" id="MF_00267"/>
    </source>
</evidence>
<evidence type="ECO:0000256" key="1">
    <source>
        <dbReference type="ARBA" id="ARBA00006291"/>
    </source>
</evidence>
<protein>
    <recommendedName>
        <fullName evidence="7">Probable septum site-determining protein MinC</fullName>
    </recommendedName>
</protein>
<dbReference type="PANTHER" id="PTHR34108:SF1">
    <property type="entry name" value="SEPTUM SITE-DETERMINING PROTEIN MINC"/>
    <property type="match status" value="1"/>
</dbReference>
<reference evidence="10 11" key="1">
    <citation type="submission" date="2020-08" db="EMBL/GenBank/DDBJ databases">
        <title>Bridging the membrane lipid divide: bacteria of the FCB group superphylum have the potential to synthesize archaeal ether lipids.</title>
        <authorList>
            <person name="Villanueva L."/>
            <person name="Von Meijenfeldt F.A.B."/>
            <person name="Westbye A.B."/>
            <person name="Yadav S."/>
            <person name="Hopmans E.C."/>
            <person name="Dutilh B.E."/>
            <person name="Sinninghe Damste J.S."/>
        </authorList>
    </citation>
    <scope>NUCLEOTIDE SEQUENCE [LARGE SCALE GENOMIC DNA]</scope>
    <source>
        <strain evidence="10">NIOZ-UU36</strain>
    </source>
</reference>
<dbReference type="AlphaFoldDB" id="A0A8J6TDR0"/>
<evidence type="ECO:0000256" key="4">
    <source>
        <dbReference type="ARBA" id="ARBA00023306"/>
    </source>
</evidence>
<feature type="domain" description="Septum formation inhibitor MinC C-terminal" evidence="8">
    <location>
        <begin position="126"/>
        <end position="228"/>
    </location>
</feature>
<accession>A0A8J6TDR0</accession>
<dbReference type="Pfam" id="PF03775">
    <property type="entry name" value="MinC_C"/>
    <property type="match status" value="1"/>
</dbReference>
<dbReference type="InterPro" id="IPR016098">
    <property type="entry name" value="CAP/MinC_C"/>
</dbReference>
<dbReference type="GO" id="GO:0000917">
    <property type="term" value="P:division septum assembly"/>
    <property type="evidence" value="ECO:0007669"/>
    <property type="project" value="UniProtKB-KW"/>
</dbReference>
<sequence length="234" mass="25861">MNTNTDLIQIKGLRDGLLVTLGAGEWGELQNMLFAQIDERSSFFQGARLALDLGDQNLRVAEMSKLRDELSERDISLWAVVSDSPKTVQTAQLLGLATRISKHRIDSSPRKINDDVDSDQAALWLPRTLRSGTRIEHHGHVIVMGDVNPGAEIIAEGSVIIWGRLRGSVHAGATPRRDGSQQNEAAFVCALEMKPTRLQIASEIATMPKGKNVKGPLKISLKDNQFLIEPWHEK</sequence>
<evidence type="ECO:0000313" key="11">
    <source>
        <dbReference type="Proteomes" id="UP000614469"/>
    </source>
</evidence>
<comment type="similarity">
    <text evidence="1 7">Belongs to the MinC family.</text>
</comment>
<evidence type="ECO:0000256" key="5">
    <source>
        <dbReference type="ARBA" id="ARBA00025606"/>
    </source>
</evidence>
<name>A0A8J6TDR0_9CHLR</name>
<comment type="function">
    <text evidence="5 7">Cell division inhibitor that blocks the formation of polar Z ring septums. Rapidly oscillates between the poles of the cell to destabilize FtsZ filaments that have formed before they mature into polar Z rings. Prevents FtsZ polymerization.</text>
</comment>
<dbReference type="Pfam" id="PF05209">
    <property type="entry name" value="MinC_N"/>
    <property type="match status" value="1"/>
</dbReference>
<feature type="domain" description="Septum formation inhibitor MinC N-terminal" evidence="9">
    <location>
        <begin position="8"/>
        <end position="75"/>
    </location>
</feature>
<gene>
    <name evidence="7 10" type="primary">minC</name>
    <name evidence="10" type="ORF">H8E29_03010</name>
</gene>
<evidence type="ECO:0000256" key="2">
    <source>
        <dbReference type="ARBA" id="ARBA00022618"/>
    </source>
</evidence>
<evidence type="ECO:0000256" key="6">
    <source>
        <dbReference type="ARBA" id="ARBA00046874"/>
    </source>
</evidence>
<dbReference type="NCBIfam" id="TIGR01222">
    <property type="entry name" value="minC"/>
    <property type="match status" value="1"/>
</dbReference>
<evidence type="ECO:0000313" key="10">
    <source>
        <dbReference type="EMBL" id="MBC8334211.1"/>
    </source>
</evidence>
<dbReference type="InterPro" id="IPR007874">
    <property type="entry name" value="MinC_N"/>
</dbReference>
<dbReference type="InterPro" id="IPR013033">
    <property type="entry name" value="MinC"/>
</dbReference>
<dbReference type="SUPFAM" id="SSF63848">
    <property type="entry name" value="Cell-division inhibitor MinC, C-terminal domain"/>
    <property type="match status" value="1"/>
</dbReference>
<keyword evidence="2 7" id="KW-0132">Cell division</keyword>
<dbReference type="Proteomes" id="UP000614469">
    <property type="component" value="Unassembled WGS sequence"/>
</dbReference>
<evidence type="ECO:0000259" key="8">
    <source>
        <dbReference type="Pfam" id="PF03775"/>
    </source>
</evidence>